<dbReference type="InterPro" id="IPR001547">
    <property type="entry name" value="Glyco_hydro_5"/>
</dbReference>
<dbReference type="AlphaFoldDB" id="A0A7R7EIJ6"/>
<keyword evidence="6" id="KW-0624">Polysaccharide degradation</keyword>
<reference evidence="8 9" key="1">
    <citation type="submission" date="2020-11" db="EMBL/GenBank/DDBJ databases">
        <title>Draft genome sequencing of a Lachnospiraceae strain isolated from anoxic soil subjected to BSD treatment.</title>
        <authorList>
            <person name="Uek A."/>
            <person name="Tonouchi A."/>
        </authorList>
    </citation>
    <scope>NUCLEOTIDE SEQUENCE [LARGE SCALE GENOMIC DNA]</scope>
    <source>
        <strain evidence="8 9">TB5</strain>
    </source>
</reference>
<dbReference type="RefSeq" id="WP_271714666.1">
    <property type="nucleotide sequence ID" value="NZ_AP024169.1"/>
</dbReference>
<keyword evidence="5" id="KW-0326">Glycosidase</keyword>
<organism evidence="8 9">
    <name type="scientific">Anaeromicropila herbilytica</name>
    <dbReference type="NCBI Taxonomy" id="2785025"/>
    <lineage>
        <taxon>Bacteria</taxon>
        <taxon>Bacillati</taxon>
        <taxon>Bacillota</taxon>
        <taxon>Clostridia</taxon>
        <taxon>Lachnospirales</taxon>
        <taxon>Lachnospiraceae</taxon>
        <taxon>Anaeromicropila</taxon>
    </lineage>
</organism>
<keyword evidence="3" id="KW-0136">Cellulose degradation</keyword>
<dbReference type="InterPro" id="IPR003343">
    <property type="entry name" value="Big_2"/>
</dbReference>
<evidence type="ECO:0000256" key="3">
    <source>
        <dbReference type="ARBA" id="ARBA00023001"/>
    </source>
</evidence>
<dbReference type="SMART" id="SM00635">
    <property type="entry name" value="BID_2"/>
    <property type="match status" value="2"/>
</dbReference>
<dbReference type="GO" id="GO:0030245">
    <property type="term" value="P:cellulose catabolic process"/>
    <property type="evidence" value="ECO:0007669"/>
    <property type="project" value="UniProtKB-KW"/>
</dbReference>
<evidence type="ECO:0000259" key="7">
    <source>
        <dbReference type="SMART" id="SM00635"/>
    </source>
</evidence>
<dbReference type="GO" id="GO:0005576">
    <property type="term" value="C:extracellular region"/>
    <property type="evidence" value="ECO:0007669"/>
    <property type="project" value="TreeGrafter"/>
</dbReference>
<evidence type="ECO:0000256" key="6">
    <source>
        <dbReference type="ARBA" id="ARBA00023326"/>
    </source>
</evidence>
<proteinExistence type="inferred from homology"/>
<evidence type="ECO:0000256" key="5">
    <source>
        <dbReference type="ARBA" id="ARBA00023295"/>
    </source>
</evidence>
<keyword evidence="4" id="KW-0119">Carbohydrate metabolism</keyword>
<protein>
    <recommendedName>
        <fullName evidence="7">BIG2 domain-containing protein</fullName>
    </recommendedName>
</protein>
<sequence>MKRKSNQLYRSLLSLILVVALVLSSMVVTPHTTSKAATKPTLNHTKISILAGEKYALNVNNKMKNSSYKWTTSNKKIAIVTQRGVVTGVAKGSTIITCTVKTPKSSYQLTCKVTVTQAAKSATASTQKELDSLLRSRVSIITINTTETLNFVIPTGDYSSKKLIVDAPNSDITNNGIFSSIEIKQIKSDTWNENASHNKIRVYDLDSRIVVSSSSTVSIELLTENAKLKIQNNGIISSLNTASGANIILTGSSKNALPVEITAPNVTLQASIPLKIHCTTKFALTLFAGSENTTVQATTKDAVPTIVGTITIKVIIGSGSNSTEISLSGTDTSSSPTYTAPSNTRDTVFNDLNQSQIVSSMGAGWNLGNQLESVVDRIPNETNWGNPVISESLIKAVKNAGFKSIRIPVSYCDLIGPGPDYKINEAWLNRVQQIVDYCMDNGLYAIINVHGDGYYSVVGGWLYCGEDNQEAIQTKYKVVWQQIATKFKDYDEHLIFESMNEEFDNTYNDPDFEHYKNINKYNQIFLDTIRQSGGNNSMRWVLIPGWNTNVKYTVGDYGFELPTDTYLSNKVPAGEKRVMISVHYYEPWDFCGGETGEITQWGESATDINKTSTHTGQSVMAAQFKSLYDKFTSKGYPVIIGEYGSIDKTSFDSNNTYYRAYFAKKVVENSMKYGCIPVVWDNGYNGKYGFGLFDRTTAAVTQPEIIKAIMDTMNGNSTAGTATSITLDQTDITMSVGDDPVSLHTTITPANSTDIVQWTSSDETIATVSDTGVVRAYALGTATITATVNGHSTYCTINVKPTTKVKVGLYALETKGWSTIKSPASVTLAPEGGTYTLSLTGSKELLSNIGSLYLKDMQVQSGNADTTLFKNVKIKIDSVKFNSDNSTVTQTAPEEAVNNKGQLDFTILNQWATNAQKIQEATIGSTGSYSFTGTYQDINTIEVTFTTSDIVAGSSDVPTPPVTPTEPTGTATPISSIKYDFAISGVTNETSLIFKCSTSDYTDLSKDIALNSDGNYSITVNPSNVKGMVNMGYFETVSGSAITATLSKVTINNSYVLDYAATLKVGTKYDNGLKNIWSGLAAGDKLAEGTNGYLALNNDKSAFVFYCTDTTKSATATPISSIKYEFNVTGITNETSLSFTCTTSDYANLAKDTVLNGDGNYSITVNPNNAQGMVNMGFFTTIANSSIKATLTKITINDTYVLNYSSTQSPVEIASNTNNGLSNIWGSLTAGTKIAEGTNGYLALNSDKSAFVLYTLQ</sequence>
<keyword evidence="9" id="KW-1185">Reference proteome</keyword>
<dbReference type="SUPFAM" id="SSF49373">
    <property type="entry name" value="Invasin/intimin cell-adhesion fragments"/>
    <property type="match status" value="2"/>
</dbReference>
<dbReference type="Proteomes" id="UP000595897">
    <property type="component" value="Chromosome"/>
</dbReference>
<comment type="similarity">
    <text evidence="1">Belongs to the glycosyl hydrolase 5 (cellulase A) family.</text>
</comment>
<dbReference type="InterPro" id="IPR017853">
    <property type="entry name" value="GH"/>
</dbReference>
<feature type="domain" description="BIG2" evidence="7">
    <location>
        <begin position="721"/>
        <end position="796"/>
    </location>
</feature>
<dbReference type="PANTHER" id="PTHR31297">
    <property type="entry name" value="GLUCAN ENDO-1,6-BETA-GLUCOSIDASE B"/>
    <property type="match status" value="1"/>
</dbReference>
<dbReference type="InterPro" id="IPR050386">
    <property type="entry name" value="Glycosyl_hydrolase_5"/>
</dbReference>
<dbReference type="KEGG" id="ahb:bsdtb5_06800"/>
<dbReference type="EMBL" id="AP024169">
    <property type="protein sequence ID" value="BCN29385.1"/>
    <property type="molecule type" value="Genomic_DNA"/>
</dbReference>
<dbReference type="PANTHER" id="PTHR31297:SF41">
    <property type="entry name" value="ENDOGLUCANASE, PUTATIVE (AFU_ORTHOLOGUE AFUA_5G01830)-RELATED"/>
    <property type="match status" value="1"/>
</dbReference>
<dbReference type="GO" id="GO:0008422">
    <property type="term" value="F:beta-glucosidase activity"/>
    <property type="evidence" value="ECO:0007669"/>
    <property type="project" value="TreeGrafter"/>
</dbReference>
<evidence type="ECO:0000313" key="8">
    <source>
        <dbReference type="EMBL" id="BCN29385.1"/>
    </source>
</evidence>
<accession>A0A7R7EIJ6</accession>
<dbReference type="GO" id="GO:0009986">
    <property type="term" value="C:cell surface"/>
    <property type="evidence" value="ECO:0007669"/>
    <property type="project" value="TreeGrafter"/>
</dbReference>
<dbReference type="SUPFAM" id="SSF51445">
    <property type="entry name" value="(Trans)glycosidases"/>
    <property type="match status" value="1"/>
</dbReference>
<evidence type="ECO:0000256" key="1">
    <source>
        <dbReference type="ARBA" id="ARBA00005641"/>
    </source>
</evidence>
<dbReference type="Gene3D" id="3.20.20.80">
    <property type="entry name" value="Glycosidases"/>
    <property type="match status" value="1"/>
</dbReference>
<evidence type="ECO:0000256" key="2">
    <source>
        <dbReference type="ARBA" id="ARBA00022801"/>
    </source>
</evidence>
<dbReference type="Pfam" id="PF02368">
    <property type="entry name" value="Big_2"/>
    <property type="match status" value="2"/>
</dbReference>
<dbReference type="Pfam" id="PF00150">
    <property type="entry name" value="Cellulase"/>
    <property type="match status" value="1"/>
</dbReference>
<keyword evidence="2" id="KW-0378">Hydrolase</keyword>
<name>A0A7R7EIJ6_9FIRM</name>
<dbReference type="Gene3D" id="2.60.40.1080">
    <property type="match status" value="2"/>
</dbReference>
<evidence type="ECO:0000256" key="4">
    <source>
        <dbReference type="ARBA" id="ARBA00023277"/>
    </source>
</evidence>
<evidence type="ECO:0000313" key="9">
    <source>
        <dbReference type="Proteomes" id="UP000595897"/>
    </source>
</evidence>
<dbReference type="InterPro" id="IPR008964">
    <property type="entry name" value="Invasin/intimin_cell_adhesion"/>
</dbReference>
<feature type="domain" description="BIG2" evidence="7">
    <location>
        <begin position="36"/>
        <end position="110"/>
    </location>
</feature>
<gene>
    <name evidence="8" type="ORF">bsdtb5_06800</name>
</gene>